<comment type="caution">
    <text evidence="15">The sequence shown here is derived from an EMBL/GenBank/DDBJ whole genome shotgun (WGS) entry which is preliminary data.</text>
</comment>
<evidence type="ECO:0000256" key="3">
    <source>
        <dbReference type="ARBA" id="ARBA00022679"/>
    </source>
</evidence>
<keyword evidence="4" id="KW-0812">Transmembrane</keyword>
<evidence type="ECO:0000256" key="5">
    <source>
        <dbReference type="ARBA" id="ARBA00022729"/>
    </source>
</evidence>
<protein>
    <recommendedName>
        <fullName evidence="14">Protein kinase domain-containing protein</fullName>
    </recommendedName>
</protein>
<evidence type="ECO:0000256" key="13">
    <source>
        <dbReference type="SAM" id="SignalP"/>
    </source>
</evidence>
<keyword evidence="6 12" id="KW-0547">Nucleotide-binding</keyword>
<dbReference type="FunFam" id="1.10.510.10:FF:000590">
    <property type="entry name" value="PR5-like receptor kinase"/>
    <property type="match status" value="1"/>
</dbReference>
<dbReference type="SUPFAM" id="SSF56112">
    <property type="entry name" value="Protein kinase-like (PK-like)"/>
    <property type="match status" value="1"/>
</dbReference>
<reference evidence="15" key="1">
    <citation type="journal article" date="2016" name="Nat. Genet.">
        <title>A high-quality carrot genome assembly provides new insights into carotenoid accumulation and asterid genome evolution.</title>
        <authorList>
            <person name="Iorizzo M."/>
            <person name="Ellison S."/>
            <person name="Senalik D."/>
            <person name="Zeng P."/>
            <person name="Satapoomin P."/>
            <person name="Huang J."/>
            <person name="Bowman M."/>
            <person name="Iovene M."/>
            <person name="Sanseverino W."/>
            <person name="Cavagnaro P."/>
            <person name="Yildiz M."/>
            <person name="Macko-Podgorni A."/>
            <person name="Moranska E."/>
            <person name="Grzebelus E."/>
            <person name="Grzebelus D."/>
            <person name="Ashrafi H."/>
            <person name="Zheng Z."/>
            <person name="Cheng S."/>
            <person name="Spooner D."/>
            <person name="Van Deynze A."/>
            <person name="Simon P."/>
        </authorList>
    </citation>
    <scope>NUCLEOTIDE SEQUENCE [LARGE SCALE GENOMIC DNA]</scope>
    <source>
        <tissue evidence="15">Leaf</tissue>
    </source>
</reference>
<dbReference type="InterPro" id="IPR017441">
    <property type="entry name" value="Protein_kinase_ATP_BS"/>
</dbReference>
<dbReference type="PROSITE" id="PS00108">
    <property type="entry name" value="PROTEIN_KINASE_ST"/>
    <property type="match status" value="1"/>
</dbReference>
<dbReference type="InterPro" id="IPR011009">
    <property type="entry name" value="Kinase-like_dom_sf"/>
</dbReference>
<evidence type="ECO:0000256" key="9">
    <source>
        <dbReference type="ARBA" id="ARBA00022989"/>
    </source>
</evidence>
<keyword evidence="9" id="KW-1133">Transmembrane helix</keyword>
<keyword evidence="7" id="KW-0418">Kinase</keyword>
<evidence type="ECO:0000256" key="2">
    <source>
        <dbReference type="ARBA" id="ARBA00022527"/>
    </source>
</evidence>
<dbReference type="InterPro" id="IPR001245">
    <property type="entry name" value="Ser-Thr/Tyr_kinase_cat_dom"/>
</dbReference>
<evidence type="ECO:0000256" key="6">
    <source>
        <dbReference type="ARBA" id="ARBA00022741"/>
    </source>
</evidence>
<feature type="chain" id="PRO_5008044797" description="Protein kinase domain-containing protein" evidence="13">
    <location>
        <begin position="22"/>
        <end position="615"/>
    </location>
</feature>
<feature type="signal peptide" evidence="13">
    <location>
        <begin position="1"/>
        <end position="21"/>
    </location>
</feature>
<dbReference type="PROSITE" id="PS00107">
    <property type="entry name" value="PROTEIN_KINASE_ATP"/>
    <property type="match status" value="1"/>
</dbReference>
<dbReference type="SMART" id="SM00220">
    <property type="entry name" value="S_TKc"/>
    <property type="match status" value="1"/>
</dbReference>
<dbReference type="GO" id="GO:0016020">
    <property type="term" value="C:membrane"/>
    <property type="evidence" value="ECO:0007669"/>
    <property type="project" value="UniProtKB-SubCell"/>
</dbReference>
<evidence type="ECO:0000256" key="8">
    <source>
        <dbReference type="ARBA" id="ARBA00022840"/>
    </source>
</evidence>
<dbReference type="Pfam" id="PF13947">
    <property type="entry name" value="GUB_WAK_bind"/>
    <property type="match status" value="1"/>
</dbReference>
<dbReference type="Gene3D" id="1.10.510.10">
    <property type="entry name" value="Transferase(Phosphotransferase) domain 1"/>
    <property type="match status" value="1"/>
</dbReference>
<sequence length="615" mass="69421">MSSTIMVIVLFISVSCSSSYSKSDNSSSSSSSCGNIHNISCPFSLKGHQHNCSYLIRELSCENDLASMILEQYTNSGYYTNRVFYVEAINYEKSSIRIVDSELVQQIFLCSPNIAPYRFSRGWDFLGSKFYTESPIPEFNTPVTYLDCKAPVNSSARYLPVRSCSSSASSYVVYGSMDLSEVENDCRIRSTTWVSSEWPSLNENSFLDDQDSHSSIYGTELPFDYLYCLGCSVPVSLYSYCSKLHNENLNVNCHFYGDCVFLDRKLRLKCGSLLGARQLFGISLILFMVYELRRRHFLAYGVIEDFLQTQNNLMPIRYSYSEIKKIANGFGDKLGEGGFGTVYKGKLRSGFVVAVKILSNSNASDHDFINEVGTIGRIYHVNIVKLVGFCFEGQKRALIYEFMPNGSLDKYIFSDGGTTTLSCEKIYEIACKVACGIEYLHRGCDIQILHFDIKPHNILLDENFNPKISDFGLAKLRATDDSIVTMTAARGTIGYMAPELFYKNIGGVSNKADVYSFGMLLLEMAGQRKNLKPMVEQISQIYYPSWIYDQISKGKEIEMEDATEDERKLAKKMIIVAMWCIQMKPSERPTMNKVIEMLEGDSELLVMPPKPLICP</sequence>
<keyword evidence="10" id="KW-0472">Membrane</keyword>
<name>A0A175YN25_DAUCS</name>
<evidence type="ECO:0000256" key="1">
    <source>
        <dbReference type="ARBA" id="ARBA00004479"/>
    </source>
</evidence>
<dbReference type="AlphaFoldDB" id="A0A175YN25"/>
<evidence type="ECO:0000313" key="15">
    <source>
        <dbReference type="EMBL" id="KZM85005.1"/>
    </source>
</evidence>
<feature type="binding site" evidence="12">
    <location>
        <position position="356"/>
    </location>
    <ligand>
        <name>ATP</name>
        <dbReference type="ChEBI" id="CHEBI:30616"/>
    </ligand>
</feature>
<dbReference type="EMBL" id="LNRQ01000008">
    <property type="protein sequence ID" value="KZM85005.1"/>
    <property type="molecule type" value="Genomic_DNA"/>
</dbReference>
<dbReference type="GO" id="GO:0004674">
    <property type="term" value="F:protein serine/threonine kinase activity"/>
    <property type="evidence" value="ECO:0007669"/>
    <property type="project" value="UniProtKB-KW"/>
</dbReference>
<evidence type="ECO:0000256" key="12">
    <source>
        <dbReference type="PROSITE-ProRule" id="PRU10141"/>
    </source>
</evidence>
<dbReference type="InterPro" id="IPR008271">
    <property type="entry name" value="Ser/Thr_kinase_AS"/>
</dbReference>
<dbReference type="InterPro" id="IPR000719">
    <property type="entry name" value="Prot_kinase_dom"/>
</dbReference>
<evidence type="ECO:0000256" key="7">
    <source>
        <dbReference type="ARBA" id="ARBA00022777"/>
    </source>
</evidence>
<evidence type="ECO:0000256" key="4">
    <source>
        <dbReference type="ARBA" id="ARBA00022692"/>
    </source>
</evidence>
<evidence type="ECO:0000259" key="14">
    <source>
        <dbReference type="PROSITE" id="PS50011"/>
    </source>
</evidence>
<evidence type="ECO:0000256" key="10">
    <source>
        <dbReference type="ARBA" id="ARBA00023136"/>
    </source>
</evidence>
<keyword evidence="3" id="KW-0808">Transferase</keyword>
<keyword evidence="11" id="KW-0325">Glycoprotein</keyword>
<dbReference type="Gene3D" id="3.30.200.20">
    <property type="entry name" value="Phosphorylase Kinase, domain 1"/>
    <property type="match status" value="1"/>
</dbReference>
<feature type="domain" description="Protein kinase" evidence="14">
    <location>
        <begin position="328"/>
        <end position="605"/>
    </location>
</feature>
<evidence type="ECO:0000256" key="11">
    <source>
        <dbReference type="ARBA" id="ARBA00023180"/>
    </source>
</evidence>
<dbReference type="FunFam" id="3.30.200.20:FF:000178">
    <property type="entry name" value="serine/threonine-protein kinase PBS1-like"/>
    <property type="match status" value="1"/>
</dbReference>
<organism evidence="15">
    <name type="scientific">Daucus carota subsp. sativus</name>
    <name type="common">Carrot</name>
    <dbReference type="NCBI Taxonomy" id="79200"/>
    <lineage>
        <taxon>Eukaryota</taxon>
        <taxon>Viridiplantae</taxon>
        <taxon>Streptophyta</taxon>
        <taxon>Embryophyta</taxon>
        <taxon>Tracheophyta</taxon>
        <taxon>Spermatophyta</taxon>
        <taxon>Magnoliopsida</taxon>
        <taxon>eudicotyledons</taxon>
        <taxon>Gunneridae</taxon>
        <taxon>Pentapetalae</taxon>
        <taxon>asterids</taxon>
        <taxon>campanulids</taxon>
        <taxon>Apiales</taxon>
        <taxon>Apiaceae</taxon>
        <taxon>Apioideae</taxon>
        <taxon>Scandiceae</taxon>
        <taxon>Daucinae</taxon>
        <taxon>Daucus</taxon>
        <taxon>Daucus sect. Daucus</taxon>
    </lineage>
</organism>
<comment type="subcellular location">
    <subcellularLocation>
        <location evidence="1">Membrane</location>
        <topology evidence="1">Single-pass type I membrane protein</topology>
    </subcellularLocation>
</comment>
<dbReference type="Pfam" id="PF07714">
    <property type="entry name" value="PK_Tyr_Ser-Thr"/>
    <property type="match status" value="1"/>
</dbReference>
<dbReference type="GO" id="GO:0030247">
    <property type="term" value="F:polysaccharide binding"/>
    <property type="evidence" value="ECO:0007669"/>
    <property type="project" value="InterPro"/>
</dbReference>
<keyword evidence="8 12" id="KW-0067">ATP-binding</keyword>
<dbReference type="InterPro" id="IPR025287">
    <property type="entry name" value="WAK_GUB"/>
</dbReference>
<keyword evidence="2" id="KW-0723">Serine/threonine-protein kinase</keyword>
<dbReference type="PROSITE" id="PS50011">
    <property type="entry name" value="PROTEIN_KINASE_DOM"/>
    <property type="match status" value="1"/>
</dbReference>
<dbReference type="GO" id="GO:0005524">
    <property type="term" value="F:ATP binding"/>
    <property type="evidence" value="ECO:0007669"/>
    <property type="project" value="UniProtKB-UniRule"/>
</dbReference>
<dbReference type="InterPro" id="IPR045874">
    <property type="entry name" value="LRK10/LRL21-25-like"/>
</dbReference>
<keyword evidence="5 13" id="KW-0732">Signal</keyword>
<gene>
    <name evidence="15" type="ORF">DCAR_027573</name>
</gene>
<dbReference type="PANTHER" id="PTHR27009">
    <property type="entry name" value="RUST RESISTANCE KINASE LR10-RELATED"/>
    <property type="match status" value="1"/>
</dbReference>
<proteinExistence type="predicted"/>
<dbReference type="Gramene" id="KZM85005">
    <property type="protein sequence ID" value="KZM85005"/>
    <property type="gene ID" value="DCAR_027573"/>
</dbReference>
<accession>A0A175YN25</accession>
<dbReference type="STRING" id="79200.A0A175YN25"/>